<dbReference type="InterPro" id="IPR008964">
    <property type="entry name" value="Invasin/intimin_cell_adhesion"/>
</dbReference>
<proteinExistence type="predicted"/>
<dbReference type="PANTHER" id="PTHR35812:SF1">
    <property type="entry name" value="LIPOPROTEIN"/>
    <property type="match status" value="1"/>
</dbReference>
<name>A0ABX9M4V0_9LEPT</name>
<reference evidence="3" key="1">
    <citation type="submission" date="2018-05" db="EMBL/GenBank/DDBJ databases">
        <title>Leptospira yasudae sp. nov. and Leptospira stimsonii sp. nov., two pathogenic species of the genus Leptospira isolated from environmental sources.</title>
        <authorList>
            <person name="Casanovas-Massana A."/>
            <person name="Hamond C."/>
            <person name="Santos L.A."/>
            <person name="Hacker K.P."/>
            <person name="Balassiano I."/>
            <person name="Medeiros M.A."/>
            <person name="Reis M.G."/>
            <person name="Ko A.I."/>
            <person name="Wunder E.A."/>
        </authorList>
    </citation>
    <scope>NUCLEOTIDE SEQUENCE [LARGE SCALE GENOMIC DNA]</scope>
    <source>
        <strain evidence="3">B21</strain>
    </source>
</reference>
<accession>A0ABX9M4V0</accession>
<keyword evidence="3" id="KW-1185">Reference proteome</keyword>
<comment type="caution">
    <text evidence="2">The sequence shown here is derived from an EMBL/GenBank/DDBJ whole genome shotgun (WGS) entry which is preliminary data.</text>
</comment>
<sequence>MYWKLRRVFWMKADKFKFGLILGIIILFQSCLTDRPQGLVGLFFSLLEEKNVSGIPQTGVGGSPTASVHKIVIEPSSITQEAGGTVQFRAYYYIDGVLNSEVTESVNWSSADTSVITISNTPGSKGLATKVAYGSSQVTVSALSSLTSLLPGSATFTNEDATATVADLTLPILNSFSPANGSSGFSPNSFQFRYVFSEPMNTSVAPVLSFDDKMGASSFAPFPGFSYSYLWNSSTDLSVYVYPLPENFTIRWNLISTAVTDVAGNPLNTSYSGTSGTTAEYFLTPLTDTGQTQCWDASGTLIACAGTGMDAAIIGASPTSSLSGPSVNPGYANDPITYHGLTDLTWASCVNGQVWSGSDCTGTGSSNIYGAWGATWQQAVHRCREYDKLNAGAGYAGLQNWRLPTIREMQSLFDYSYYADDYIISPIHFPNIIDGNTNYWSSSVRANSKDKAFKVNIYAGKTQSADKTTNFYYHYCVTSG</sequence>
<dbReference type="PROSITE" id="PS51257">
    <property type="entry name" value="PROKAR_LIPOPROTEIN"/>
    <property type="match status" value="1"/>
</dbReference>
<evidence type="ECO:0000259" key="1">
    <source>
        <dbReference type="Pfam" id="PF07603"/>
    </source>
</evidence>
<dbReference type="PANTHER" id="PTHR35812">
    <property type="entry name" value="LIPOPROTEIN"/>
    <property type="match status" value="1"/>
</dbReference>
<reference evidence="2 3" key="2">
    <citation type="journal article" date="2020" name="Int. J. Syst. Evol. Microbiol.">
        <title>Leptospira yasudae sp. nov. and Leptospira stimsonii sp. nov., two new species of the pathogenic group isolated from environmental sources.</title>
        <authorList>
            <person name="Casanovas-Massana A."/>
            <person name="Hamond C."/>
            <person name="Santos L.A."/>
            <person name="de Oliveira D."/>
            <person name="Hacker K.P."/>
            <person name="Balassiano I."/>
            <person name="Costa F."/>
            <person name="Medeiros M.A."/>
            <person name="Reis M.G."/>
            <person name="Ko A.I."/>
            <person name="Wunder E.A."/>
        </authorList>
    </citation>
    <scope>NUCLEOTIDE SEQUENCE [LARGE SCALE GENOMIC DNA]</scope>
    <source>
        <strain evidence="2 3">B21</strain>
    </source>
</reference>
<dbReference type="Pfam" id="PF07603">
    <property type="entry name" value="Lcl_C"/>
    <property type="match status" value="1"/>
</dbReference>
<dbReference type="SUPFAM" id="SSF49373">
    <property type="entry name" value="Invasin/intimin cell-adhesion fragments"/>
    <property type="match status" value="1"/>
</dbReference>
<dbReference type="InterPro" id="IPR011460">
    <property type="entry name" value="Lcl_C"/>
</dbReference>
<evidence type="ECO:0000313" key="3">
    <source>
        <dbReference type="Proteomes" id="UP000285569"/>
    </source>
</evidence>
<evidence type="ECO:0000313" key="2">
    <source>
        <dbReference type="EMBL" id="RHX80750.1"/>
    </source>
</evidence>
<organism evidence="2 3">
    <name type="scientific">Leptospira yasudae</name>
    <dbReference type="NCBI Taxonomy" id="2202201"/>
    <lineage>
        <taxon>Bacteria</taxon>
        <taxon>Pseudomonadati</taxon>
        <taxon>Spirochaetota</taxon>
        <taxon>Spirochaetia</taxon>
        <taxon>Leptospirales</taxon>
        <taxon>Leptospiraceae</taxon>
        <taxon>Leptospira</taxon>
    </lineage>
</organism>
<protein>
    <recommendedName>
        <fullName evidence="1">Lcl C-terminal domain-containing protein</fullName>
    </recommendedName>
</protein>
<dbReference type="Proteomes" id="UP000285569">
    <property type="component" value="Unassembled WGS sequence"/>
</dbReference>
<gene>
    <name evidence="2" type="ORF">DLM77_07645</name>
</gene>
<feature type="domain" description="Lcl C-terminal" evidence="1">
    <location>
        <begin position="338"/>
        <end position="473"/>
    </location>
</feature>
<dbReference type="Gene3D" id="2.60.40.1080">
    <property type="match status" value="1"/>
</dbReference>
<dbReference type="EMBL" id="QHCR01000003">
    <property type="protein sequence ID" value="RHX80750.1"/>
    <property type="molecule type" value="Genomic_DNA"/>
</dbReference>